<dbReference type="STRING" id="1121390.SAMN02746041_02469"/>
<organism evidence="3 4">
    <name type="scientific">Desulfacinum hydrothermale DSM 13146</name>
    <dbReference type="NCBI Taxonomy" id="1121390"/>
    <lineage>
        <taxon>Bacteria</taxon>
        <taxon>Pseudomonadati</taxon>
        <taxon>Thermodesulfobacteriota</taxon>
        <taxon>Syntrophobacteria</taxon>
        <taxon>Syntrophobacterales</taxon>
        <taxon>Syntrophobacteraceae</taxon>
        <taxon>Desulfacinum</taxon>
    </lineage>
</organism>
<feature type="binding site" evidence="2">
    <location>
        <position position="134"/>
    </location>
    <ligand>
        <name>Zn(2+)</name>
        <dbReference type="ChEBI" id="CHEBI:29105"/>
        <label>2</label>
    </ligand>
</feature>
<dbReference type="Gene3D" id="3.30.1360.130">
    <property type="entry name" value="Dipeptide transport protein"/>
    <property type="match status" value="1"/>
</dbReference>
<feature type="binding site" evidence="2">
    <location>
        <position position="8"/>
    </location>
    <ligand>
        <name>Zn(2+)</name>
        <dbReference type="ChEBI" id="CHEBI:29105"/>
        <label>1</label>
    </ligand>
</feature>
<dbReference type="OrthoDB" id="9785420at2"/>
<keyword evidence="2" id="KW-0862">Zinc</keyword>
<gene>
    <name evidence="3" type="ORF">SAMN02746041_02469</name>
</gene>
<dbReference type="InterPro" id="IPR036177">
    <property type="entry name" value="Peptidase_M55_sf"/>
</dbReference>
<evidence type="ECO:0000313" key="4">
    <source>
        <dbReference type="Proteomes" id="UP000192783"/>
    </source>
</evidence>
<evidence type="ECO:0000313" key="3">
    <source>
        <dbReference type="EMBL" id="SMC25948.1"/>
    </source>
</evidence>
<feature type="binding site" evidence="2">
    <location>
        <position position="8"/>
    </location>
    <ligand>
        <name>Zn(2+)</name>
        <dbReference type="ChEBI" id="CHEBI:29105"/>
        <label>2</label>
    </ligand>
</feature>
<dbReference type="InterPro" id="IPR007035">
    <property type="entry name" value="Peptidase_M55"/>
</dbReference>
<feature type="binding site" evidence="2">
    <location>
        <position position="104"/>
    </location>
    <ligand>
        <name>Zn(2+)</name>
        <dbReference type="ChEBI" id="CHEBI:29105"/>
        <label>2</label>
    </ligand>
</feature>
<dbReference type="EMBL" id="FWXF01000015">
    <property type="protein sequence ID" value="SMC25948.1"/>
    <property type="molecule type" value="Genomic_DNA"/>
</dbReference>
<dbReference type="CDD" id="cd08663">
    <property type="entry name" value="DAP_dppA_1"/>
    <property type="match status" value="1"/>
</dbReference>
<sequence length="274" mass="29060">MKVYISVDIEGIGCVVRSEHSSPQGREFQWARKRMTEEVNAAVAGAFAAGASEVVVADSHNVGLNLLADQLDSRVRLVMGAPRALSMMEGVQLGFDAAFLVGYHAMAGTADGVIVHTYTGRIASVAVNGTPVGEIGLSAALAGHYHVPVVLVTGDDKAVREARSHLGDVETVEVKKGLGAYAALCLSPRACNEKIREAAQRALQRAHCTAPFRVETPVELTVGFTTASSVDRVTAIPGVRRVDGTTAVAACEDILHAFRIFHLMTDLVELTPFI</sequence>
<reference evidence="3 4" key="1">
    <citation type="submission" date="2017-04" db="EMBL/GenBank/DDBJ databases">
        <authorList>
            <person name="Afonso C.L."/>
            <person name="Miller P.J."/>
            <person name="Scott M.A."/>
            <person name="Spackman E."/>
            <person name="Goraichik I."/>
            <person name="Dimitrov K.M."/>
            <person name="Suarez D.L."/>
            <person name="Swayne D.E."/>
        </authorList>
    </citation>
    <scope>NUCLEOTIDE SEQUENCE [LARGE SCALE GENOMIC DNA]</scope>
    <source>
        <strain evidence="3 4">DSM 13146</strain>
    </source>
</reference>
<evidence type="ECO:0000256" key="1">
    <source>
        <dbReference type="PIRSR" id="PIRSR015853-1"/>
    </source>
</evidence>
<proteinExistence type="predicted"/>
<dbReference type="Pfam" id="PF04951">
    <property type="entry name" value="Peptidase_M55"/>
    <property type="match status" value="1"/>
</dbReference>
<dbReference type="Proteomes" id="UP000192783">
    <property type="component" value="Unassembled WGS sequence"/>
</dbReference>
<dbReference type="InterPro" id="IPR027476">
    <property type="entry name" value="DppA_N"/>
</dbReference>
<feature type="active site" description="Nucleophile" evidence="1">
    <location>
        <position position="116"/>
    </location>
</feature>
<dbReference type="PIRSF" id="PIRSF015853">
    <property type="entry name" value="Pep_DppA"/>
    <property type="match status" value="1"/>
</dbReference>
<dbReference type="AlphaFoldDB" id="A0A1W1XR21"/>
<keyword evidence="2" id="KW-0479">Metal-binding</keyword>
<feature type="binding site" evidence="2">
    <location>
        <position position="60"/>
    </location>
    <ligand>
        <name>Zn(2+)</name>
        <dbReference type="ChEBI" id="CHEBI:29105"/>
        <label>2</label>
    </ligand>
</feature>
<protein>
    <submittedName>
        <fullName evidence="3">D-amino peptidase</fullName>
    </submittedName>
</protein>
<evidence type="ECO:0000256" key="2">
    <source>
        <dbReference type="PIRSR" id="PIRSR015853-2"/>
    </source>
</evidence>
<feature type="binding site" evidence="2">
    <location>
        <position position="10"/>
    </location>
    <ligand>
        <name>Zn(2+)</name>
        <dbReference type="ChEBI" id="CHEBI:29105"/>
        <label>1</label>
    </ligand>
</feature>
<dbReference type="SUPFAM" id="SSF63992">
    <property type="entry name" value="Dipeptide transport protein"/>
    <property type="match status" value="1"/>
</dbReference>
<dbReference type="GO" id="GO:0046872">
    <property type="term" value="F:metal ion binding"/>
    <property type="evidence" value="ECO:0007669"/>
    <property type="project" value="UniProtKB-KW"/>
</dbReference>
<name>A0A1W1XR21_9BACT</name>
<dbReference type="RefSeq" id="WP_084058219.1">
    <property type="nucleotide sequence ID" value="NZ_FWXF01000015.1"/>
</dbReference>
<accession>A0A1W1XR21</accession>
<dbReference type="Gene3D" id="3.40.50.10780">
    <property type="entry name" value="Dipeptide transport protein"/>
    <property type="match status" value="1"/>
</dbReference>
<keyword evidence="4" id="KW-1185">Reference proteome</keyword>